<evidence type="ECO:0000256" key="2">
    <source>
        <dbReference type="SAM" id="Phobius"/>
    </source>
</evidence>
<sequence>MDKDTDVDIDIELGNQNTSDLKQQTQTQTQTQTQEQQSSDKQNDLFGNILNREQKQKNSLTHENTTRLKTNTNSIIRQIEKMKFNHSNDFTGETGMAEGHVSTKKLKKFIVRDIIQPAFVKDIRDTIKGRYKWRKIAGILFVIARIMFLANVILSFVSAYLTQNEFSFIGFIGASIGAVGLLIGQYGTTAMAESRKKNNEANDLLRQLGIEGIPDILREEVNTVIGADGKPITTFESADPIDAPNGVPINLGRNDFVIDIHS</sequence>
<feature type="transmembrane region" description="Helical" evidence="2">
    <location>
        <begin position="166"/>
        <end position="187"/>
    </location>
</feature>
<gene>
    <name evidence="3" type="ORF">Terrestrivirus2_114</name>
</gene>
<accession>A0A3G4ZLA1</accession>
<evidence type="ECO:0000256" key="1">
    <source>
        <dbReference type="SAM" id="MobiDB-lite"/>
    </source>
</evidence>
<feature type="compositionally biased region" description="Low complexity" evidence="1">
    <location>
        <begin position="23"/>
        <end position="37"/>
    </location>
</feature>
<keyword evidence="2" id="KW-0812">Transmembrane</keyword>
<reference evidence="3" key="1">
    <citation type="submission" date="2018-10" db="EMBL/GenBank/DDBJ databases">
        <title>Hidden diversity of soil giant viruses.</title>
        <authorList>
            <person name="Schulz F."/>
            <person name="Alteio L."/>
            <person name="Goudeau D."/>
            <person name="Ryan E.M."/>
            <person name="Malmstrom R.R."/>
            <person name="Blanchard J."/>
            <person name="Woyke T."/>
        </authorList>
    </citation>
    <scope>NUCLEOTIDE SEQUENCE</scope>
    <source>
        <strain evidence="3">TEV1</strain>
    </source>
</reference>
<feature type="transmembrane region" description="Helical" evidence="2">
    <location>
        <begin position="136"/>
        <end position="160"/>
    </location>
</feature>
<proteinExistence type="predicted"/>
<feature type="region of interest" description="Disordered" evidence="1">
    <location>
        <begin position="1"/>
        <end position="41"/>
    </location>
</feature>
<name>A0A3G4ZLA1_9VIRU</name>
<evidence type="ECO:0000313" key="3">
    <source>
        <dbReference type="EMBL" id="AYV75606.1"/>
    </source>
</evidence>
<dbReference type="EMBL" id="MK071980">
    <property type="protein sequence ID" value="AYV75606.1"/>
    <property type="molecule type" value="Genomic_DNA"/>
</dbReference>
<keyword evidence="2" id="KW-0472">Membrane</keyword>
<organism evidence="3">
    <name type="scientific">Terrestrivirus sp</name>
    <dbReference type="NCBI Taxonomy" id="2487775"/>
    <lineage>
        <taxon>Viruses</taxon>
        <taxon>Varidnaviria</taxon>
        <taxon>Bamfordvirae</taxon>
        <taxon>Nucleocytoviricota</taxon>
        <taxon>Megaviricetes</taxon>
        <taxon>Imitervirales</taxon>
        <taxon>Mimiviridae</taxon>
        <taxon>Klosneuvirinae</taxon>
    </lineage>
</organism>
<keyword evidence="2" id="KW-1133">Transmembrane helix</keyword>
<protein>
    <submittedName>
        <fullName evidence="3">Uncharacterized protein</fullName>
    </submittedName>
</protein>